<gene>
    <name evidence="1" type="ORF">g.9963</name>
</gene>
<feature type="non-terminal residue" evidence="1">
    <location>
        <position position="1"/>
    </location>
</feature>
<reference evidence="1" key="1">
    <citation type="submission" date="2015-11" db="EMBL/GenBank/DDBJ databases">
        <title>De novo transcriptome assembly of four potential Pierce s Disease insect vectors from Arizona vineyards.</title>
        <authorList>
            <person name="Tassone E.E."/>
        </authorList>
    </citation>
    <scope>NUCLEOTIDE SEQUENCE</scope>
</reference>
<sequence>PLWNSSPITIRMVMILKLNLKPTMKTCHDVQKNPEVEVQNQTLPDNVVGEIITVTRTTLDEVAMPGRTYLLDLRVSQTRFDHSYANVDSTTMSNKNFSPNLPCTLLPSRLLAS</sequence>
<evidence type="ECO:0000313" key="1">
    <source>
        <dbReference type="EMBL" id="JAS56169.1"/>
    </source>
</evidence>
<proteinExistence type="predicted"/>
<name>A0A1B6G147_9HEMI</name>
<accession>A0A1B6G147</accession>
<dbReference type="AlphaFoldDB" id="A0A1B6G147"/>
<organism evidence="1">
    <name type="scientific">Cuerna arida</name>
    <dbReference type="NCBI Taxonomy" id="1464854"/>
    <lineage>
        <taxon>Eukaryota</taxon>
        <taxon>Metazoa</taxon>
        <taxon>Ecdysozoa</taxon>
        <taxon>Arthropoda</taxon>
        <taxon>Hexapoda</taxon>
        <taxon>Insecta</taxon>
        <taxon>Pterygota</taxon>
        <taxon>Neoptera</taxon>
        <taxon>Paraneoptera</taxon>
        <taxon>Hemiptera</taxon>
        <taxon>Auchenorrhyncha</taxon>
        <taxon>Membracoidea</taxon>
        <taxon>Cicadellidae</taxon>
        <taxon>Cicadellinae</taxon>
        <taxon>Proconiini</taxon>
        <taxon>Cuerna</taxon>
    </lineage>
</organism>
<protein>
    <submittedName>
        <fullName evidence="1">Uncharacterized protein</fullName>
    </submittedName>
</protein>
<dbReference type="EMBL" id="GECZ01013600">
    <property type="protein sequence ID" value="JAS56169.1"/>
    <property type="molecule type" value="Transcribed_RNA"/>
</dbReference>